<name>A0A2S7EW16_9XANT</name>
<protein>
    <recommendedName>
        <fullName evidence="3">IS66 family insertion sequence element accessory protein TnpB</fullName>
    </recommendedName>
</protein>
<reference evidence="2" key="1">
    <citation type="submission" date="2016-08" db="EMBL/GenBank/DDBJ databases">
        <authorList>
            <person name="Merda D."/>
            <person name="Briand M."/>
            <person name="Taghouti G."/>
            <person name="Carrere S."/>
            <person name="Gouzy J."/>
            <person name="Portier P."/>
            <person name="Jacques M.-A."/>
            <person name="Fischer-Le Saux M."/>
        </authorList>
    </citation>
    <scope>NUCLEOTIDE SEQUENCE [LARGE SCALE GENOMIC DNA]</scope>
    <source>
        <strain evidence="2">CFBP1156</strain>
    </source>
</reference>
<gene>
    <name evidence="1" type="ORF">XhyaCFBP1156_11520</name>
</gene>
<dbReference type="OrthoDB" id="5570480at2"/>
<keyword evidence="2" id="KW-1185">Reference proteome</keyword>
<comment type="caution">
    <text evidence="1">The sequence shown here is derived from an EMBL/GenBank/DDBJ whole genome shotgun (WGS) entry which is preliminary data.</text>
</comment>
<organism evidence="1 2">
    <name type="scientific">Xanthomonas hyacinthi</name>
    <dbReference type="NCBI Taxonomy" id="56455"/>
    <lineage>
        <taxon>Bacteria</taxon>
        <taxon>Pseudomonadati</taxon>
        <taxon>Pseudomonadota</taxon>
        <taxon>Gammaproteobacteria</taxon>
        <taxon>Lysobacterales</taxon>
        <taxon>Lysobacteraceae</taxon>
        <taxon>Xanthomonas</taxon>
    </lineage>
</organism>
<evidence type="ECO:0000313" key="1">
    <source>
        <dbReference type="EMBL" id="PPU97299.1"/>
    </source>
</evidence>
<dbReference type="RefSeq" id="WP_046979959.1">
    <property type="nucleotide sequence ID" value="NZ_CP043476.1"/>
</dbReference>
<dbReference type="AlphaFoldDB" id="A0A2S7EW16"/>
<dbReference type="Proteomes" id="UP000238261">
    <property type="component" value="Unassembled WGS sequence"/>
</dbReference>
<accession>A0A2S7EW16</accession>
<sequence>MQDKQREWSAHVQAWQSSGDTQAAYCRAHGVSLASFGYWRGKLIGPVQPASAVVLPIRVAPAVQEARVEIGLPGGIVLHVAAADPAWLAGLLRLLGAC</sequence>
<dbReference type="NCBIfam" id="NF047593">
    <property type="entry name" value="IS66_ISAeme5_TnpA"/>
    <property type="match status" value="1"/>
</dbReference>
<dbReference type="EMBL" id="MDEG01000009">
    <property type="protein sequence ID" value="PPU97299.1"/>
    <property type="molecule type" value="Genomic_DNA"/>
</dbReference>
<proteinExistence type="predicted"/>
<evidence type="ECO:0008006" key="3">
    <source>
        <dbReference type="Google" id="ProtNLM"/>
    </source>
</evidence>
<evidence type="ECO:0000313" key="2">
    <source>
        <dbReference type="Proteomes" id="UP000238261"/>
    </source>
</evidence>